<dbReference type="GO" id="GO:0008720">
    <property type="term" value="F:D-lactate dehydrogenase (NAD+) activity"/>
    <property type="evidence" value="ECO:0007669"/>
    <property type="project" value="TreeGrafter"/>
</dbReference>
<keyword evidence="3" id="KW-0274">FAD</keyword>
<evidence type="ECO:0000313" key="7">
    <source>
        <dbReference type="Proteomes" id="UP000034324"/>
    </source>
</evidence>
<dbReference type="SUPFAM" id="SSF56176">
    <property type="entry name" value="FAD-binding/transporter-associated domain-like"/>
    <property type="match status" value="1"/>
</dbReference>
<dbReference type="GO" id="GO:1903457">
    <property type="term" value="P:lactate catabolic process"/>
    <property type="evidence" value="ECO:0007669"/>
    <property type="project" value="TreeGrafter"/>
</dbReference>
<dbReference type="PROSITE" id="PS51387">
    <property type="entry name" value="FAD_PCMH"/>
    <property type="match status" value="1"/>
</dbReference>
<proteinExistence type="predicted"/>
<gene>
    <name evidence="6" type="ORF">US99_C0053G0006</name>
</gene>
<dbReference type="Gene3D" id="3.30.70.2740">
    <property type="match status" value="1"/>
</dbReference>
<reference evidence="6 7" key="1">
    <citation type="journal article" date="2015" name="Nature">
        <title>rRNA introns, odd ribosomes, and small enigmatic genomes across a large radiation of phyla.</title>
        <authorList>
            <person name="Brown C.T."/>
            <person name="Hug L.A."/>
            <person name="Thomas B.C."/>
            <person name="Sharon I."/>
            <person name="Castelle C.J."/>
            <person name="Singh A."/>
            <person name="Wilkins M.J."/>
            <person name="Williams K.H."/>
            <person name="Banfield J.F."/>
        </authorList>
    </citation>
    <scope>NUCLEOTIDE SEQUENCE [LARGE SCALE GENOMIC DNA]</scope>
</reference>
<dbReference type="Pfam" id="PF01565">
    <property type="entry name" value="FAD_binding_4"/>
    <property type="match status" value="1"/>
</dbReference>
<dbReference type="InterPro" id="IPR016169">
    <property type="entry name" value="FAD-bd_PCMH_sub2"/>
</dbReference>
<dbReference type="EMBL" id="LBVC01000053">
    <property type="protein sequence ID" value="KKQ76977.1"/>
    <property type="molecule type" value="Genomic_DNA"/>
</dbReference>
<evidence type="ECO:0000256" key="1">
    <source>
        <dbReference type="ARBA" id="ARBA00001974"/>
    </source>
</evidence>
<evidence type="ECO:0000259" key="5">
    <source>
        <dbReference type="PROSITE" id="PS51387"/>
    </source>
</evidence>
<protein>
    <submittedName>
        <fullName evidence="6">Oxidoreductase</fullName>
    </submittedName>
</protein>
<feature type="domain" description="FAD-binding PCMH-type" evidence="5">
    <location>
        <begin position="35"/>
        <end position="266"/>
    </location>
</feature>
<dbReference type="GO" id="GO:0004458">
    <property type="term" value="F:D-lactate dehydrogenase (cytochrome) activity"/>
    <property type="evidence" value="ECO:0007669"/>
    <property type="project" value="TreeGrafter"/>
</dbReference>
<dbReference type="SUPFAM" id="SSF55103">
    <property type="entry name" value="FAD-linked oxidases, C-terminal domain"/>
    <property type="match status" value="1"/>
</dbReference>
<accession>A0A0G0KDP0</accession>
<dbReference type="GO" id="GO:0071949">
    <property type="term" value="F:FAD binding"/>
    <property type="evidence" value="ECO:0007669"/>
    <property type="project" value="InterPro"/>
</dbReference>
<dbReference type="InterPro" id="IPR006094">
    <property type="entry name" value="Oxid_FAD_bind_N"/>
</dbReference>
<keyword evidence="4" id="KW-0560">Oxidoreductase</keyword>
<keyword evidence="2" id="KW-0285">Flavoprotein</keyword>
<dbReference type="Gene3D" id="1.10.45.10">
    <property type="entry name" value="Vanillyl-alcohol Oxidase, Chain A, domain 4"/>
    <property type="match status" value="1"/>
</dbReference>
<dbReference type="Proteomes" id="UP000034324">
    <property type="component" value="Unassembled WGS sequence"/>
</dbReference>
<dbReference type="InterPro" id="IPR036318">
    <property type="entry name" value="FAD-bd_PCMH-like_sf"/>
</dbReference>
<dbReference type="InterPro" id="IPR016164">
    <property type="entry name" value="FAD-linked_Oxase-like_C"/>
</dbReference>
<dbReference type="AlphaFoldDB" id="A0A0G0KDP0"/>
<evidence type="ECO:0000256" key="3">
    <source>
        <dbReference type="ARBA" id="ARBA00022827"/>
    </source>
</evidence>
<dbReference type="InterPro" id="IPR016171">
    <property type="entry name" value="Vanillyl_alc_oxidase_C-sub2"/>
</dbReference>
<dbReference type="Pfam" id="PF02913">
    <property type="entry name" value="FAD-oxidase_C"/>
    <property type="match status" value="1"/>
</dbReference>
<dbReference type="PANTHER" id="PTHR11748">
    <property type="entry name" value="D-LACTATE DEHYDROGENASE"/>
    <property type="match status" value="1"/>
</dbReference>
<comment type="cofactor">
    <cofactor evidence="1">
        <name>FAD</name>
        <dbReference type="ChEBI" id="CHEBI:57692"/>
    </cofactor>
</comment>
<sequence>MDTAKLIQELRETFKGEIVFDEKTLALYSHDTSLFEIKPQIVVFPSNIADIKALVFFVKKNKNKYPKLSITARSGGTDMTGGAINDSIILDFSKHLNQMGEINPEGTIVEPGVFYRDFEKQTLKKGLYLPSYPASKNICCLGGMIANNAGGEKTLAHGKTIDYVLELKVVLSDGREYVFKKISKKELDQKIKQDDFEGEIYKKVYKLVTENLETIKNAKPKVSKNSTGYNLWDVWDGEFFDLTKLFVGSQGTLGMVTSAKIKLIEKKKHSGLLVIYLNDIKILPDLIGDVLSQHPESFEAFDAYTLKLAIRFMPQFIQILGLKGTISMGMQFLPTLLEFIFKGLPKFTLLVEFDSDKQEEINTRVENLRAKIASYPIKTVLAEKDKEAENYWTIRRESFNLLRKNVKNKHTAPFIDDLIVRPEFLVDFFPKLTAILEKYKLEYTIAGHMGDGNFHIIPLMDFSKASEVDKIPVIEDEVNQLVISFGGSISAEHNEGLVRGHYTKKMYGEKVFGFFKQVKEIFDPNNIFNPHKKTDASQVYSLSHIREGF</sequence>
<dbReference type="InterPro" id="IPR004113">
    <property type="entry name" value="FAD-bd_oxidored_4_C"/>
</dbReference>
<dbReference type="InterPro" id="IPR016166">
    <property type="entry name" value="FAD-bd_PCMH"/>
</dbReference>
<name>A0A0G0KDP0_9BACT</name>
<evidence type="ECO:0000256" key="2">
    <source>
        <dbReference type="ARBA" id="ARBA00022630"/>
    </source>
</evidence>
<dbReference type="PANTHER" id="PTHR11748:SF119">
    <property type="entry name" value="D-2-HYDROXYGLUTARATE DEHYDROGENASE"/>
    <property type="match status" value="1"/>
</dbReference>
<evidence type="ECO:0000256" key="4">
    <source>
        <dbReference type="ARBA" id="ARBA00023002"/>
    </source>
</evidence>
<organism evidence="6 7">
    <name type="scientific">Candidatus Daviesbacteria bacterium GW2011_GWF2_38_6</name>
    <dbReference type="NCBI Taxonomy" id="1618432"/>
    <lineage>
        <taxon>Bacteria</taxon>
        <taxon>Candidatus Daviesiibacteriota</taxon>
    </lineage>
</organism>
<dbReference type="Gene3D" id="3.30.465.10">
    <property type="match status" value="2"/>
</dbReference>
<evidence type="ECO:0000313" key="6">
    <source>
        <dbReference type="EMBL" id="KKQ76977.1"/>
    </source>
</evidence>
<comment type="caution">
    <text evidence="6">The sequence shown here is derived from an EMBL/GenBank/DDBJ whole genome shotgun (WGS) entry which is preliminary data.</text>
</comment>